<evidence type="ECO:0000256" key="3">
    <source>
        <dbReference type="ARBA" id="ARBA00022989"/>
    </source>
</evidence>
<proteinExistence type="inferred from homology"/>
<evidence type="ECO:0000256" key="4">
    <source>
        <dbReference type="ARBA" id="ARBA00023136"/>
    </source>
</evidence>
<dbReference type="STRING" id="1844006.PhaeoP97_00756"/>
<feature type="transmembrane region" description="Helical" evidence="5">
    <location>
        <begin position="245"/>
        <end position="263"/>
    </location>
</feature>
<dbReference type="GO" id="GO:0015293">
    <property type="term" value="F:symporter activity"/>
    <property type="evidence" value="ECO:0007669"/>
    <property type="project" value="InterPro"/>
</dbReference>
<dbReference type="PANTHER" id="PTHR11328">
    <property type="entry name" value="MAJOR FACILITATOR SUPERFAMILY DOMAIN-CONTAINING PROTEIN"/>
    <property type="match status" value="1"/>
</dbReference>
<evidence type="ECO:0000313" key="7">
    <source>
        <dbReference type="EMBL" id="APG46194.1"/>
    </source>
</evidence>
<feature type="transmembrane region" description="Helical" evidence="5">
    <location>
        <begin position="170"/>
        <end position="190"/>
    </location>
</feature>
<feature type="transmembrane region" description="Helical" evidence="5">
    <location>
        <begin position="275"/>
        <end position="295"/>
    </location>
</feature>
<dbReference type="SUPFAM" id="SSF103473">
    <property type="entry name" value="MFS general substrate transporter"/>
    <property type="match status" value="1"/>
</dbReference>
<feature type="transmembrane region" description="Helical" evidence="5">
    <location>
        <begin position="142"/>
        <end position="164"/>
    </location>
</feature>
<feature type="transmembrane region" description="Helical" evidence="5">
    <location>
        <begin position="301"/>
        <end position="328"/>
    </location>
</feature>
<dbReference type="EMBL" id="CP016364">
    <property type="protein sequence ID" value="APG46194.1"/>
    <property type="molecule type" value="Genomic_DNA"/>
</dbReference>
<keyword evidence="8" id="KW-1185">Reference proteome</keyword>
<feature type="transmembrane region" description="Helical" evidence="5">
    <location>
        <begin position="340"/>
        <end position="360"/>
    </location>
</feature>
<name>A0A1L3I245_9RHOB</name>
<dbReference type="InterPro" id="IPR039672">
    <property type="entry name" value="MFS_2"/>
</dbReference>
<dbReference type="AlphaFoldDB" id="A0A1L3I245"/>
<dbReference type="PANTHER" id="PTHR11328:SF24">
    <property type="entry name" value="MAJOR FACILITATOR SUPERFAMILY (MFS) PROFILE DOMAIN-CONTAINING PROTEIN"/>
    <property type="match status" value="1"/>
</dbReference>
<evidence type="ECO:0000259" key="6">
    <source>
        <dbReference type="PROSITE" id="PS50850"/>
    </source>
</evidence>
<accession>A0A1L3I245</accession>
<feature type="transmembrane region" description="Helical" evidence="5">
    <location>
        <begin position="97"/>
        <end position="121"/>
    </location>
</feature>
<organism evidence="7 8">
    <name type="scientific">Phaeobacter porticola</name>
    <dbReference type="NCBI Taxonomy" id="1844006"/>
    <lineage>
        <taxon>Bacteria</taxon>
        <taxon>Pseudomonadati</taxon>
        <taxon>Pseudomonadota</taxon>
        <taxon>Alphaproteobacteria</taxon>
        <taxon>Rhodobacterales</taxon>
        <taxon>Roseobacteraceae</taxon>
        <taxon>Phaeobacter</taxon>
    </lineage>
</organism>
<reference evidence="8" key="1">
    <citation type="submission" date="2016-07" db="EMBL/GenBank/DDBJ databases">
        <title>Phaeobacter portensis sp. nov., a tropodithietic acid producing bacterium isolated from a German harbor.</title>
        <authorList>
            <person name="Freese H.M."/>
            <person name="Bunk B."/>
            <person name="Breider S."/>
            <person name="Brinkhoff T."/>
        </authorList>
    </citation>
    <scope>NUCLEOTIDE SEQUENCE [LARGE SCALE GENOMIC DNA]</scope>
    <source>
        <strain evidence="8">P97</strain>
    </source>
</reference>
<feature type="domain" description="Major facilitator superfamily (MFS) profile" evidence="6">
    <location>
        <begin position="209"/>
        <end position="408"/>
    </location>
</feature>
<gene>
    <name evidence="7" type="ORF">PhaeoP97_00756</name>
</gene>
<keyword evidence="2 5" id="KW-0812">Transmembrane</keyword>
<feature type="transmembrane region" description="Helical" evidence="5">
    <location>
        <begin position="380"/>
        <end position="399"/>
    </location>
</feature>
<dbReference type="InterPro" id="IPR020846">
    <property type="entry name" value="MFS_dom"/>
</dbReference>
<dbReference type="Pfam" id="PF13347">
    <property type="entry name" value="MFS_2"/>
    <property type="match status" value="1"/>
</dbReference>
<dbReference type="PROSITE" id="PS50850">
    <property type="entry name" value="MFS"/>
    <property type="match status" value="1"/>
</dbReference>
<dbReference type="KEGG" id="php:PhaeoP97_00756"/>
<protein>
    <submittedName>
        <fullName evidence="7">Putative MFS-type transporter</fullName>
    </submittedName>
</protein>
<evidence type="ECO:0000256" key="5">
    <source>
        <dbReference type="SAM" id="Phobius"/>
    </source>
</evidence>
<dbReference type="Proteomes" id="UP000183859">
    <property type="component" value="Chromosome"/>
</dbReference>
<feature type="transmembrane region" description="Helical" evidence="5">
    <location>
        <begin position="31"/>
        <end position="50"/>
    </location>
</feature>
<dbReference type="GO" id="GO:0008643">
    <property type="term" value="P:carbohydrate transport"/>
    <property type="evidence" value="ECO:0007669"/>
    <property type="project" value="InterPro"/>
</dbReference>
<keyword evidence="3 5" id="KW-1133">Transmembrane helix</keyword>
<evidence type="ECO:0000256" key="2">
    <source>
        <dbReference type="ARBA" id="ARBA00022692"/>
    </source>
</evidence>
<dbReference type="Gene3D" id="1.20.1250.20">
    <property type="entry name" value="MFS general substrate transporter like domains"/>
    <property type="match status" value="2"/>
</dbReference>
<evidence type="ECO:0000256" key="1">
    <source>
        <dbReference type="ARBA" id="ARBA00009617"/>
    </source>
</evidence>
<dbReference type="InterPro" id="IPR036259">
    <property type="entry name" value="MFS_trans_sf"/>
</dbReference>
<evidence type="ECO:0000313" key="8">
    <source>
        <dbReference type="Proteomes" id="UP000183859"/>
    </source>
</evidence>
<keyword evidence="4 5" id="KW-0472">Membrane</keyword>
<feature type="transmembrane region" description="Helical" evidence="5">
    <location>
        <begin position="211"/>
        <end position="233"/>
    </location>
</feature>
<dbReference type="GO" id="GO:0005886">
    <property type="term" value="C:plasma membrane"/>
    <property type="evidence" value="ECO:0007669"/>
    <property type="project" value="TreeGrafter"/>
</dbReference>
<sequence length="408" mass="42659">MMQATRVSLFAMMLAAAGLPLYIHLPRYATAELGMSLATLAAVLAGIRVLDFVQDPLLGWITDRWPKERATFAALAALGMATGFILLYSYQPAIGGVLPWFVIALVLLFTAYSLGTVLFYGQSTALAGSPAALIRLAGFREGGTLAGIIIAALAPSALLALGASQGGYPAFGWMLAGLCIAIWLLTRGLWSRAPQPEQPLSVSALRDAGGFRLLALALVNSLPVAMTSTLFLFFVEDRLALPDLAGPFLVLFFLAAGVSVPFWTRAADRYGARNVLFPAMILAILSFVSAAFLPAGAALGFAAICIGSGAALGADMVILPVLFSRALARAGLQAGQAFGLWSFAVKLALAAAAVLLLPLLQLSGFTPGGQNSSAALMTLTWAYAIIPCCIKLLAIAMVLRLPRKVTTP</sequence>
<feature type="transmembrane region" description="Helical" evidence="5">
    <location>
        <begin position="7"/>
        <end position="25"/>
    </location>
</feature>
<comment type="similarity">
    <text evidence="1">Belongs to the sodium:galactoside symporter (TC 2.A.2) family.</text>
</comment>
<feature type="transmembrane region" description="Helical" evidence="5">
    <location>
        <begin position="70"/>
        <end position="91"/>
    </location>
</feature>